<dbReference type="InterPro" id="IPR029753">
    <property type="entry name" value="D-isomer_DH_CS"/>
</dbReference>
<evidence type="ECO:0000313" key="8">
    <source>
        <dbReference type="Proteomes" id="UP000611629"/>
    </source>
</evidence>
<reference evidence="7" key="1">
    <citation type="submission" date="2020-07" db="EMBL/GenBank/DDBJ databases">
        <title>Genomic analysis of a strain of Sedimentibacter Hydroxybenzoicus DSM7310.</title>
        <authorList>
            <person name="Ma S."/>
        </authorList>
    </citation>
    <scope>NUCLEOTIDE SEQUENCE</scope>
    <source>
        <strain evidence="7">DSM 7310</strain>
    </source>
</reference>
<evidence type="ECO:0000259" key="6">
    <source>
        <dbReference type="Pfam" id="PF02826"/>
    </source>
</evidence>
<evidence type="ECO:0000256" key="3">
    <source>
        <dbReference type="ARBA" id="ARBA00023027"/>
    </source>
</evidence>
<comment type="similarity">
    <text evidence="1 4">Belongs to the D-isomer specific 2-hydroxyacid dehydrogenase family.</text>
</comment>
<keyword evidence="3" id="KW-0520">NAD</keyword>
<dbReference type="RefSeq" id="WP_179239656.1">
    <property type="nucleotide sequence ID" value="NZ_JACBNQ010000033.1"/>
</dbReference>
<dbReference type="InterPro" id="IPR050418">
    <property type="entry name" value="D-iso_2-hydroxyacid_DH_PdxB"/>
</dbReference>
<name>A0A974GXV1_SEDHY</name>
<proteinExistence type="inferred from homology"/>
<dbReference type="Pfam" id="PF02826">
    <property type="entry name" value="2-Hacid_dh_C"/>
    <property type="match status" value="1"/>
</dbReference>
<evidence type="ECO:0000256" key="4">
    <source>
        <dbReference type="RuleBase" id="RU003719"/>
    </source>
</evidence>
<evidence type="ECO:0000256" key="2">
    <source>
        <dbReference type="ARBA" id="ARBA00023002"/>
    </source>
</evidence>
<dbReference type="GO" id="GO:0006564">
    <property type="term" value="P:L-serine biosynthetic process"/>
    <property type="evidence" value="ECO:0007669"/>
    <property type="project" value="UniProtKB-ARBA"/>
</dbReference>
<dbReference type="InterPro" id="IPR006140">
    <property type="entry name" value="D-isomer_DH_NAD-bd"/>
</dbReference>
<dbReference type="AlphaFoldDB" id="A0A974GXV1"/>
<dbReference type="Proteomes" id="UP000611629">
    <property type="component" value="Unassembled WGS sequence"/>
</dbReference>
<dbReference type="FunFam" id="3.40.50.720:FF:000041">
    <property type="entry name" value="D-3-phosphoglycerate dehydrogenase"/>
    <property type="match status" value="1"/>
</dbReference>
<dbReference type="InterPro" id="IPR036291">
    <property type="entry name" value="NAD(P)-bd_dom_sf"/>
</dbReference>
<dbReference type="InterPro" id="IPR029752">
    <property type="entry name" value="D-isomer_DH_CS1"/>
</dbReference>
<protein>
    <submittedName>
        <fullName evidence="7">D-2-hydroxyacid dehydrogenase</fullName>
    </submittedName>
</protein>
<accession>A0A974GXV1</accession>
<dbReference type="GO" id="GO:0051287">
    <property type="term" value="F:NAD binding"/>
    <property type="evidence" value="ECO:0007669"/>
    <property type="project" value="InterPro"/>
</dbReference>
<dbReference type="Pfam" id="PF00389">
    <property type="entry name" value="2-Hacid_dh"/>
    <property type="match status" value="1"/>
</dbReference>
<dbReference type="PANTHER" id="PTHR43761:SF1">
    <property type="entry name" value="D-ISOMER SPECIFIC 2-HYDROXYACID DEHYDROGENASE CATALYTIC DOMAIN-CONTAINING PROTEIN-RELATED"/>
    <property type="match status" value="1"/>
</dbReference>
<dbReference type="PROSITE" id="PS00671">
    <property type="entry name" value="D_2_HYDROXYACID_DH_3"/>
    <property type="match status" value="1"/>
</dbReference>
<gene>
    <name evidence="7" type="ORF">HZF24_17460</name>
</gene>
<evidence type="ECO:0000313" key="7">
    <source>
        <dbReference type="EMBL" id="NYB75938.1"/>
    </source>
</evidence>
<dbReference type="SUPFAM" id="SSF51735">
    <property type="entry name" value="NAD(P)-binding Rossmann-fold domains"/>
    <property type="match status" value="1"/>
</dbReference>
<dbReference type="SUPFAM" id="SSF52283">
    <property type="entry name" value="Formate/glycerate dehydrogenase catalytic domain-like"/>
    <property type="match status" value="1"/>
</dbReference>
<comment type="caution">
    <text evidence="7">The sequence shown here is derived from an EMBL/GenBank/DDBJ whole genome shotgun (WGS) entry which is preliminary data.</text>
</comment>
<dbReference type="PANTHER" id="PTHR43761">
    <property type="entry name" value="D-ISOMER SPECIFIC 2-HYDROXYACID DEHYDROGENASE FAMILY PROTEIN (AFU_ORTHOLOGUE AFUA_1G13630)"/>
    <property type="match status" value="1"/>
</dbReference>
<feature type="domain" description="D-isomer specific 2-hydroxyacid dehydrogenase NAD-binding" evidence="6">
    <location>
        <begin position="109"/>
        <end position="278"/>
    </location>
</feature>
<evidence type="ECO:0000256" key="1">
    <source>
        <dbReference type="ARBA" id="ARBA00005854"/>
    </source>
</evidence>
<feature type="domain" description="D-isomer specific 2-hydroxyacid dehydrogenase catalytic" evidence="5">
    <location>
        <begin position="4"/>
        <end position="302"/>
    </location>
</feature>
<sequence length="304" mass="33545">MLRILISDGMENEAVNKLKAMNLDVVERHYETDELMEEIKNFDVLIVRSNTKVKKDIIDAARVTGRLKLIIRGGVGLDNIDVAYAEANGIQVRNTPNASSASVAELVIGQMFNLARFIHNSNITMRQGQWNKKSYEGIEIFNKTLGIIGFGRIGRETANKASALGMNIVYTDVIGEVDNLKYKYLPMDELLKASDFVSVHIPYSGDNAVIGKREIEMMKDGAYIINCARGGVVDEEALLEALDNNKLAGAAIDVFVEEPAKNSPLIKHDRVSCTPHIGASTQEAQTRIGDEIAEIIFNYIKEGA</sequence>
<dbReference type="Gene3D" id="3.40.50.720">
    <property type="entry name" value="NAD(P)-binding Rossmann-like Domain"/>
    <property type="match status" value="2"/>
</dbReference>
<keyword evidence="2 4" id="KW-0560">Oxidoreductase</keyword>
<evidence type="ECO:0000259" key="5">
    <source>
        <dbReference type="Pfam" id="PF00389"/>
    </source>
</evidence>
<organism evidence="7 8">
    <name type="scientific">Sedimentibacter hydroxybenzoicus DSM 7310</name>
    <dbReference type="NCBI Taxonomy" id="1123245"/>
    <lineage>
        <taxon>Bacteria</taxon>
        <taxon>Bacillati</taxon>
        <taxon>Bacillota</taxon>
        <taxon>Tissierellia</taxon>
        <taxon>Sedimentibacter</taxon>
    </lineage>
</organism>
<dbReference type="EMBL" id="JACBNQ010000033">
    <property type="protein sequence ID" value="NYB75938.1"/>
    <property type="molecule type" value="Genomic_DNA"/>
</dbReference>
<dbReference type="InterPro" id="IPR006139">
    <property type="entry name" value="D-isomer_2_OHA_DH_cat_dom"/>
</dbReference>
<dbReference type="GO" id="GO:0004617">
    <property type="term" value="F:phosphoglycerate dehydrogenase activity"/>
    <property type="evidence" value="ECO:0007669"/>
    <property type="project" value="UniProtKB-ARBA"/>
</dbReference>
<dbReference type="PROSITE" id="PS00065">
    <property type="entry name" value="D_2_HYDROXYACID_DH_1"/>
    <property type="match status" value="1"/>
</dbReference>
<dbReference type="CDD" id="cd05303">
    <property type="entry name" value="PGDH_2"/>
    <property type="match status" value="1"/>
</dbReference>
<dbReference type="GO" id="GO:0047545">
    <property type="term" value="F:(S)-2-hydroxyglutarate dehydrogenase activity"/>
    <property type="evidence" value="ECO:0007669"/>
    <property type="project" value="UniProtKB-ARBA"/>
</dbReference>
<keyword evidence="8" id="KW-1185">Reference proteome</keyword>